<dbReference type="Proteomes" id="UP000005143">
    <property type="component" value="Unassembled WGS sequence"/>
</dbReference>
<dbReference type="GO" id="GO:0031405">
    <property type="term" value="F:lipoic acid binding"/>
    <property type="evidence" value="ECO:0007669"/>
    <property type="project" value="TreeGrafter"/>
</dbReference>
<reference evidence="5 6" key="1">
    <citation type="journal article" date="2013" name="Biodegradation">
        <title>Quantitative proteomic analysis of ibuprofen-degrading Patulibacter sp. strain I11.</title>
        <authorList>
            <person name="Almeida B."/>
            <person name="Kjeldal H."/>
            <person name="Lolas I."/>
            <person name="Knudsen A.D."/>
            <person name="Carvalho G."/>
            <person name="Nielsen K.L."/>
            <person name="Barreto Crespo M.T."/>
            <person name="Stensballe A."/>
            <person name="Nielsen J.L."/>
        </authorList>
    </citation>
    <scope>NUCLEOTIDE SEQUENCE [LARGE SCALE GENOMIC DNA]</scope>
    <source>
        <strain evidence="5 6">I11</strain>
    </source>
</reference>
<keyword evidence="6" id="KW-1185">Reference proteome</keyword>
<dbReference type="OrthoDB" id="9805770at2"/>
<evidence type="ECO:0000313" key="5">
    <source>
        <dbReference type="EMBL" id="EHN12984.1"/>
    </source>
</evidence>
<dbReference type="PATRIC" id="fig|1097667.3.peg.130"/>
<dbReference type="GO" id="GO:0005737">
    <property type="term" value="C:cytoplasm"/>
    <property type="evidence" value="ECO:0007669"/>
    <property type="project" value="TreeGrafter"/>
</dbReference>
<dbReference type="RefSeq" id="WP_007569782.1">
    <property type="nucleotide sequence ID" value="NZ_AGUD01000004.1"/>
</dbReference>
<keyword evidence="3 5" id="KW-0012">Acyltransferase</keyword>
<dbReference type="SUPFAM" id="SSF52777">
    <property type="entry name" value="CoA-dependent acyltransferases"/>
    <property type="match status" value="1"/>
</dbReference>
<dbReference type="AlphaFoldDB" id="H0E025"/>
<dbReference type="InterPro" id="IPR001078">
    <property type="entry name" value="2-oxoacid_DH_actylTfrase"/>
</dbReference>
<dbReference type="EC" id="2.3.1.12" evidence="5"/>
<evidence type="ECO:0000256" key="3">
    <source>
        <dbReference type="ARBA" id="ARBA00023315"/>
    </source>
</evidence>
<dbReference type="PANTHER" id="PTHR43178:SF5">
    <property type="entry name" value="LIPOAMIDE ACYLTRANSFERASE COMPONENT OF BRANCHED-CHAIN ALPHA-KETO ACID DEHYDROGENASE COMPLEX, MITOCHONDRIAL"/>
    <property type="match status" value="1"/>
</dbReference>
<keyword evidence="5" id="KW-0670">Pyruvate</keyword>
<dbReference type="Pfam" id="PF00198">
    <property type="entry name" value="2-oxoacid_dh"/>
    <property type="match status" value="1"/>
</dbReference>
<organism evidence="5 6">
    <name type="scientific">Patulibacter medicamentivorans</name>
    <dbReference type="NCBI Taxonomy" id="1097667"/>
    <lineage>
        <taxon>Bacteria</taxon>
        <taxon>Bacillati</taxon>
        <taxon>Actinomycetota</taxon>
        <taxon>Thermoleophilia</taxon>
        <taxon>Solirubrobacterales</taxon>
        <taxon>Patulibacteraceae</taxon>
        <taxon>Patulibacter</taxon>
    </lineage>
</organism>
<evidence type="ECO:0000313" key="6">
    <source>
        <dbReference type="Proteomes" id="UP000005143"/>
    </source>
</evidence>
<comment type="caution">
    <text evidence="5">The sequence shown here is derived from an EMBL/GenBank/DDBJ whole genome shotgun (WGS) entry which is preliminary data.</text>
</comment>
<protein>
    <submittedName>
        <fullName evidence="5">Dihydrolipoamide acetyltransferase component of pyruvate dehydrogenase complex</fullName>
        <ecNumber evidence="5">2.3.1.12</ecNumber>
    </submittedName>
</protein>
<proteinExistence type="predicted"/>
<evidence type="ECO:0000256" key="1">
    <source>
        <dbReference type="ARBA" id="ARBA00001938"/>
    </source>
</evidence>
<dbReference type="InterPro" id="IPR050743">
    <property type="entry name" value="2-oxoacid_DH_E2_comp"/>
</dbReference>
<dbReference type="InterPro" id="IPR023213">
    <property type="entry name" value="CAT-like_dom_sf"/>
</dbReference>
<dbReference type="GO" id="GO:0004742">
    <property type="term" value="F:dihydrolipoyllysine-residue acetyltransferase activity"/>
    <property type="evidence" value="ECO:0007669"/>
    <property type="project" value="UniProtKB-EC"/>
</dbReference>
<evidence type="ECO:0000259" key="4">
    <source>
        <dbReference type="Pfam" id="PF00198"/>
    </source>
</evidence>
<comment type="cofactor">
    <cofactor evidence="1">
        <name>(R)-lipoate</name>
        <dbReference type="ChEBI" id="CHEBI:83088"/>
    </cofactor>
</comment>
<name>H0E025_9ACTN</name>
<dbReference type="PANTHER" id="PTHR43178">
    <property type="entry name" value="DIHYDROLIPOAMIDE ACETYLTRANSFERASE COMPONENT OF PYRUVATE DEHYDROGENASE COMPLEX"/>
    <property type="match status" value="1"/>
</dbReference>
<keyword evidence="2 5" id="KW-0808">Transferase</keyword>
<evidence type="ECO:0000256" key="2">
    <source>
        <dbReference type="ARBA" id="ARBA00022679"/>
    </source>
</evidence>
<feature type="domain" description="2-oxoacid dehydrogenase acyltransferase catalytic" evidence="4">
    <location>
        <begin position="12"/>
        <end position="223"/>
    </location>
</feature>
<accession>H0E025</accession>
<sequence length="234" mass="24776">MPGPAETGRGEPRIEKLSLMRRAMVRQMDQAAVIPCFYLRRTADVTAIVDERRRVRAAGDRPPSVNDYLVRAAALALRAHPEVNASFDDGFIHQHPRVNVGVAIAVPGGLVVPAVYDADGQDPTQISAAVRELADLASRRKLGREVLSDATFSISNLGMFGVEDFDAVLNPPQAAILSVGAVAEHDGRSTVRLALGCDHRVLTGAEGAEFLGALVERLGDLAALGTVEHAGASA</sequence>
<dbReference type="Gene3D" id="3.30.559.10">
    <property type="entry name" value="Chloramphenicol acetyltransferase-like domain"/>
    <property type="match status" value="1"/>
</dbReference>
<gene>
    <name evidence="5" type="ORF">PAI11_01300</name>
</gene>
<dbReference type="EMBL" id="AGUD01000004">
    <property type="protein sequence ID" value="EHN12984.1"/>
    <property type="molecule type" value="Genomic_DNA"/>
</dbReference>